<dbReference type="Proteomes" id="UP000230069">
    <property type="component" value="Unassembled WGS sequence"/>
</dbReference>
<organism evidence="2 3">
    <name type="scientific">Aquilegia coerulea</name>
    <name type="common">Rocky mountain columbine</name>
    <dbReference type="NCBI Taxonomy" id="218851"/>
    <lineage>
        <taxon>Eukaryota</taxon>
        <taxon>Viridiplantae</taxon>
        <taxon>Streptophyta</taxon>
        <taxon>Embryophyta</taxon>
        <taxon>Tracheophyta</taxon>
        <taxon>Spermatophyta</taxon>
        <taxon>Magnoliopsida</taxon>
        <taxon>Ranunculales</taxon>
        <taxon>Ranunculaceae</taxon>
        <taxon>Thalictroideae</taxon>
        <taxon>Aquilegia</taxon>
    </lineage>
</organism>
<dbReference type="InParanoid" id="A0A2G5D8B6"/>
<evidence type="ECO:0000313" key="3">
    <source>
        <dbReference type="Proteomes" id="UP000230069"/>
    </source>
</evidence>
<protein>
    <submittedName>
        <fullName evidence="2">Uncharacterized protein</fullName>
    </submittedName>
</protein>
<feature type="compositionally biased region" description="Low complexity" evidence="1">
    <location>
        <begin position="27"/>
        <end position="39"/>
    </location>
</feature>
<evidence type="ECO:0000313" key="2">
    <source>
        <dbReference type="EMBL" id="PIA39743.1"/>
    </source>
</evidence>
<feature type="region of interest" description="Disordered" evidence="1">
    <location>
        <begin position="1"/>
        <end position="48"/>
    </location>
</feature>
<keyword evidence="3" id="KW-1185">Reference proteome</keyword>
<dbReference type="AlphaFoldDB" id="A0A2G5D8B6"/>
<accession>A0A2G5D8B6</accession>
<dbReference type="OrthoDB" id="1075193at2759"/>
<dbReference type="EMBL" id="KZ305043">
    <property type="protein sequence ID" value="PIA39743.1"/>
    <property type="molecule type" value="Genomic_DNA"/>
</dbReference>
<sequence length="147" mass="17389">MAKKRSKDADEGEQFKMVGKLTKTKKSSSNINSSSVGVKMMKSERGNEAEKMHVVKNNIEEEKKKCVVYDENNINARVYVMEGFWDEWPLSCWCVREDHEEMFWEYLKVPVWDEEDFRGGFCGYNDIIWEDDIWQLKDIKEVPKSCI</sequence>
<evidence type="ECO:0000256" key="1">
    <source>
        <dbReference type="SAM" id="MobiDB-lite"/>
    </source>
</evidence>
<reference evidence="2 3" key="1">
    <citation type="submission" date="2017-09" db="EMBL/GenBank/DDBJ databases">
        <title>WGS assembly of Aquilegia coerulea Goldsmith.</title>
        <authorList>
            <person name="Hodges S."/>
            <person name="Kramer E."/>
            <person name="Nordborg M."/>
            <person name="Tomkins J."/>
            <person name="Borevitz J."/>
            <person name="Derieg N."/>
            <person name="Yan J."/>
            <person name="Mihaltcheva S."/>
            <person name="Hayes R.D."/>
            <person name="Rokhsar D."/>
        </authorList>
    </citation>
    <scope>NUCLEOTIDE SEQUENCE [LARGE SCALE GENOMIC DNA]</scope>
    <source>
        <strain evidence="3">cv. Goldsmith</strain>
    </source>
</reference>
<name>A0A2G5D8B6_AQUCA</name>
<proteinExistence type="predicted"/>
<gene>
    <name evidence="2" type="ORF">AQUCO_02600297v1</name>
</gene>